<dbReference type="SMART" id="SM01018">
    <property type="entry name" value="B12-binding_2"/>
    <property type="match status" value="1"/>
</dbReference>
<dbReference type="InterPro" id="IPR003759">
    <property type="entry name" value="Cbl-bd_cap"/>
</dbReference>
<dbReference type="GO" id="GO:0046872">
    <property type="term" value="F:metal ion binding"/>
    <property type="evidence" value="ECO:0007669"/>
    <property type="project" value="UniProtKB-KW"/>
</dbReference>
<comment type="similarity">
    <text evidence="1">Belongs to the methylamine corrinoid protein family.</text>
</comment>
<dbReference type="GO" id="GO:0050667">
    <property type="term" value="P:homocysteine metabolic process"/>
    <property type="evidence" value="ECO:0007669"/>
    <property type="project" value="TreeGrafter"/>
</dbReference>
<dbReference type="PANTHER" id="PTHR45833:SF1">
    <property type="entry name" value="METHIONINE SYNTHASE"/>
    <property type="match status" value="1"/>
</dbReference>
<evidence type="ECO:0000313" key="6">
    <source>
        <dbReference type="EMBL" id="OKY77090.1"/>
    </source>
</evidence>
<evidence type="ECO:0000256" key="3">
    <source>
        <dbReference type="ARBA" id="ARBA00023285"/>
    </source>
</evidence>
<organism evidence="6 7">
    <name type="scientific">Methanohalarchaeum thermophilum</name>
    <dbReference type="NCBI Taxonomy" id="1903181"/>
    <lineage>
        <taxon>Archaea</taxon>
        <taxon>Methanobacteriati</taxon>
        <taxon>Methanobacteriota</taxon>
        <taxon>Methanonatronarchaeia</taxon>
        <taxon>Methanonatronarchaeales</taxon>
        <taxon>Methanonatronarchaeaceae</taxon>
        <taxon>Candidatus Methanohalarchaeum</taxon>
    </lineage>
</organism>
<dbReference type="GO" id="GO:0008705">
    <property type="term" value="F:methionine synthase activity"/>
    <property type="evidence" value="ECO:0007669"/>
    <property type="project" value="TreeGrafter"/>
</dbReference>
<evidence type="ECO:0000259" key="4">
    <source>
        <dbReference type="PROSITE" id="PS51332"/>
    </source>
</evidence>
<sequence length="211" mass="22712">MEVSKKIKETVIEGEKKDYGDLIDKAKDEGLSATDIVDIMAEAMDIVGDKFDKGDFYLPQVITSANAFNGILEIIEPDLREDISGSGKGKVVIGVVEGDVHKIGKNLVSTLLDAAGFSVVDLGDDVKSDEFINTAKEEEADIIGLSTMMTTTMSEVEEVVDRVEEESLNEQTKTIIGGGPCSQEYANEIGADGYAKNAQKAVKEVSEILEV</sequence>
<dbReference type="GO" id="GO:0005829">
    <property type="term" value="C:cytosol"/>
    <property type="evidence" value="ECO:0007669"/>
    <property type="project" value="TreeGrafter"/>
</dbReference>
<comment type="caution">
    <text evidence="6">The sequence shown here is derived from an EMBL/GenBank/DDBJ whole genome shotgun (WGS) entry which is preliminary data.</text>
</comment>
<keyword evidence="7" id="KW-1185">Reference proteome</keyword>
<feature type="domain" description="B12-binding N-terminal" evidence="5">
    <location>
        <begin position="1"/>
        <end position="87"/>
    </location>
</feature>
<dbReference type="PROSITE" id="PS51337">
    <property type="entry name" value="B12_BINDING_NTER"/>
    <property type="match status" value="1"/>
</dbReference>
<keyword evidence="2" id="KW-0479">Metal-binding</keyword>
<evidence type="ECO:0000256" key="1">
    <source>
        <dbReference type="ARBA" id="ARBA00010854"/>
    </source>
</evidence>
<dbReference type="Gene3D" id="3.40.50.280">
    <property type="entry name" value="Cobalamin-binding domain"/>
    <property type="match status" value="1"/>
</dbReference>
<name>A0A1Q6DRT2_METT1</name>
<dbReference type="InterPro" id="IPR006158">
    <property type="entry name" value="Cobalamin-bd"/>
</dbReference>
<dbReference type="SUPFAM" id="SSF47644">
    <property type="entry name" value="Methionine synthase domain"/>
    <property type="match status" value="1"/>
</dbReference>
<gene>
    <name evidence="6" type="ORF">BTN85_2213</name>
</gene>
<dbReference type="InterPro" id="IPR036724">
    <property type="entry name" value="Cobalamin-bd_sf"/>
</dbReference>
<dbReference type="GO" id="GO:0031419">
    <property type="term" value="F:cobalamin binding"/>
    <property type="evidence" value="ECO:0007669"/>
    <property type="project" value="InterPro"/>
</dbReference>
<dbReference type="SUPFAM" id="SSF52242">
    <property type="entry name" value="Cobalamin (vitamin B12)-binding domain"/>
    <property type="match status" value="1"/>
</dbReference>
<reference evidence="6" key="1">
    <citation type="submission" date="2016-12" db="EMBL/GenBank/DDBJ databases">
        <title>Discovery of methanogenic haloarchaea.</title>
        <authorList>
            <person name="Sorokin D.Y."/>
            <person name="Makarova K.S."/>
            <person name="Abbas B."/>
            <person name="Ferrer M."/>
            <person name="Golyshin P.N."/>
        </authorList>
    </citation>
    <scope>NUCLEOTIDE SEQUENCE [LARGE SCALE GENOMIC DNA]</scope>
    <source>
        <strain evidence="6">HMET1</strain>
    </source>
</reference>
<keyword evidence="3" id="KW-0170">Cobalt</keyword>
<dbReference type="Pfam" id="PF02310">
    <property type="entry name" value="B12-binding"/>
    <property type="match status" value="1"/>
</dbReference>
<dbReference type="FunFam" id="3.40.50.280:FF:000003">
    <property type="entry name" value="Dimethylamine methyltransferase corrinoid protein"/>
    <property type="match status" value="1"/>
</dbReference>
<evidence type="ECO:0000313" key="7">
    <source>
        <dbReference type="Proteomes" id="UP000185744"/>
    </source>
</evidence>
<dbReference type="STRING" id="1903181.BTN85_2213"/>
<dbReference type="PANTHER" id="PTHR45833">
    <property type="entry name" value="METHIONINE SYNTHASE"/>
    <property type="match status" value="1"/>
</dbReference>
<dbReference type="Gene3D" id="1.10.1240.10">
    <property type="entry name" value="Methionine synthase domain"/>
    <property type="match status" value="1"/>
</dbReference>
<evidence type="ECO:0000256" key="2">
    <source>
        <dbReference type="ARBA" id="ARBA00022723"/>
    </source>
</evidence>
<dbReference type="GO" id="GO:0046653">
    <property type="term" value="P:tetrahydrofolate metabolic process"/>
    <property type="evidence" value="ECO:0007669"/>
    <property type="project" value="TreeGrafter"/>
</dbReference>
<dbReference type="InParanoid" id="A0A1Q6DRT2"/>
<dbReference type="Proteomes" id="UP000185744">
    <property type="component" value="Unassembled WGS sequence"/>
</dbReference>
<dbReference type="Pfam" id="PF02607">
    <property type="entry name" value="B12-binding_2"/>
    <property type="match status" value="1"/>
</dbReference>
<evidence type="ECO:0000259" key="5">
    <source>
        <dbReference type="PROSITE" id="PS51337"/>
    </source>
</evidence>
<protein>
    <submittedName>
        <fullName evidence="6">Trimethylamine corrinoid protein MtbC1</fullName>
    </submittedName>
</protein>
<dbReference type="InterPro" id="IPR050554">
    <property type="entry name" value="Met_Synthase/Corrinoid"/>
</dbReference>
<dbReference type="EMBL" id="MSDW01000004">
    <property type="protein sequence ID" value="OKY77090.1"/>
    <property type="molecule type" value="Genomic_DNA"/>
</dbReference>
<feature type="domain" description="B12-binding" evidence="4">
    <location>
        <begin position="88"/>
        <end position="211"/>
    </location>
</feature>
<proteinExistence type="inferred from homology"/>
<accession>A0A1Q6DRT2</accession>
<dbReference type="InterPro" id="IPR036594">
    <property type="entry name" value="Meth_synthase_dom"/>
</dbReference>
<dbReference type="AlphaFoldDB" id="A0A1Q6DRT2"/>
<dbReference type="PROSITE" id="PS51332">
    <property type="entry name" value="B12_BINDING"/>
    <property type="match status" value="1"/>
</dbReference>